<protein>
    <submittedName>
        <fullName evidence="1">Uncharacterized protein</fullName>
    </submittedName>
</protein>
<proteinExistence type="predicted"/>
<accession>D8S8D4</accession>
<dbReference type="Proteomes" id="UP000001514">
    <property type="component" value="Unassembled WGS sequence"/>
</dbReference>
<dbReference type="HOGENOM" id="CLU_680425_0_0_1"/>
<dbReference type="InParanoid" id="D8S8D4"/>
<dbReference type="AlphaFoldDB" id="D8S8D4"/>
<evidence type="ECO:0000313" key="1">
    <source>
        <dbReference type="EMBL" id="EFJ19507.1"/>
    </source>
</evidence>
<name>D8S8D4_SELML</name>
<dbReference type="EMBL" id="GL377606">
    <property type="protein sequence ID" value="EFJ19507.1"/>
    <property type="molecule type" value="Genomic_DNA"/>
</dbReference>
<organism evidence="2">
    <name type="scientific">Selaginella moellendorffii</name>
    <name type="common">Spikemoss</name>
    <dbReference type="NCBI Taxonomy" id="88036"/>
    <lineage>
        <taxon>Eukaryota</taxon>
        <taxon>Viridiplantae</taxon>
        <taxon>Streptophyta</taxon>
        <taxon>Embryophyta</taxon>
        <taxon>Tracheophyta</taxon>
        <taxon>Lycopodiopsida</taxon>
        <taxon>Selaginellales</taxon>
        <taxon>Selaginellaceae</taxon>
        <taxon>Selaginella</taxon>
    </lineage>
</organism>
<keyword evidence="2" id="KW-1185">Reference proteome</keyword>
<sequence length="405" mass="44783">MEEAANAALKKLDGRYVSPTTLKGMISEAHPTPPMEVVAHHLQQVSTQPPLNEICMLDDFAIEDWPSFRNDKIQWFASLQDAPFPPKVRSPLYIKFRPYLFHATKRIYESKVWRQQQQRDPLELNFHYGSGEGSCVGSPDMVITDSSNDETLVVGVMAMDPTGRPALARLYSYLLLTDCSFGVVSSYMRTACCKRVGSRLLVSQGVSHVESPMMGIGFMLAEALQNKKHKPALPLRSLHLSYARGVFEECCRAQQVRSVGQMVSGLGALDIGDVRELRFACSGFEGLTIVVRGLYKGRTIVVKAKDLSGFSNIKSNSDTSSFAGFLRILSRPSNWYFQNNNVGKRPKFGQCQLLCETVLAMHVNALPAVLLTISVTFGTSSWTSSCVVATESKPKTGLNQLEVVV</sequence>
<reference evidence="1 2" key="1">
    <citation type="journal article" date="2011" name="Science">
        <title>The Selaginella genome identifies genetic changes associated with the evolution of vascular plants.</title>
        <authorList>
            <person name="Banks J.A."/>
            <person name="Nishiyama T."/>
            <person name="Hasebe M."/>
            <person name="Bowman J.L."/>
            <person name="Gribskov M."/>
            <person name="dePamphilis C."/>
            <person name="Albert V.A."/>
            <person name="Aono N."/>
            <person name="Aoyama T."/>
            <person name="Ambrose B.A."/>
            <person name="Ashton N.W."/>
            <person name="Axtell M.J."/>
            <person name="Barker E."/>
            <person name="Barker M.S."/>
            <person name="Bennetzen J.L."/>
            <person name="Bonawitz N.D."/>
            <person name="Chapple C."/>
            <person name="Cheng C."/>
            <person name="Correa L.G."/>
            <person name="Dacre M."/>
            <person name="DeBarry J."/>
            <person name="Dreyer I."/>
            <person name="Elias M."/>
            <person name="Engstrom E.M."/>
            <person name="Estelle M."/>
            <person name="Feng L."/>
            <person name="Finet C."/>
            <person name="Floyd S.K."/>
            <person name="Frommer W.B."/>
            <person name="Fujita T."/>
            <person name="Gramzow L."/>
            <person name="Gutensohn M."/>
            <person name="Harholt J."/>
            <person name="Hattori M."/>
            <person name="Heyl A."/>
            <person name="Hirai T."/>
            <person name="Hiwatashi Y."/>
            <person name="Ishikawa M."/>
            <person name="Iwata M."/>
            <person name="Karol K.G."/>
            <person name="Koehler B."/>
            <person name="Kolukisaoglu U."/>
            <person name="Kubo M."/>
            <person name="Kurata T."/>
            <person name="Lalonde S."/>
            <person name="Li K."/>
            <person name="Li Y."/>
            <person name="Litt A."/>
            <person name="Lyons E."/>
            <person name="Manning G."/>
            <person name="Maruyama T."/>
            <person name="Michael T.P."/>
            <person name="Mikami K."/>
            <person name="Miyazaki S."/>
            <person name="Morinaga S."/>
            <person name="Murata T."/>
            <person name="Mueller-Roeber B."/>
            <person name="Nelson D.R."/>
            <person name="Obara M."/>
            <person name="Oguri Y."/>
            <person name="Olmstead R.G."/>
            <person name="Onodera N."/>
            <person name="Petersen B.L."/>
            <person name="Pils B."/>
            <person name="Prigge M."/>
            <person name="Rensing S.A."/>
            <person name="Riano-Pachon D.M."/>
            <person name="Roberts A.W."/>
            <person name="Sato Y."/>
            <person name="Scheller H.V."/>
            <person name="Schulz B."/>
            <person name="Schulz C."/>
            <person name="Shakirov E.V."/>
            <person name="Shibagaki N."/>
            <person name="Shinohara N."/>
            <person name="Shippen D.E."/>
            <person name="Soerensen I."/>
            <person name="Sotooka R."/>
            <person name="Sugimoto N."/>
            <person name="Sugita M."/>
            <person name="Sumikawa N."/>
            <person name="Tanurdzic M."/>
            <person name="Theissen G."/>
            <person name="Ulvskov P."/>
            <person name="Wakazuki S."/>
            <person name="Weng J.K."/>
            <person name="Willats W.W."/>
            <person name="Wipf D."/>
            <person name="Wolf P.G."/>
            <person name="Yang L."/>
            <person name="Zimmer A.D."/>
            <person name="Zhu Q."/>
            <person name="Mitros T."/>
            <person name="Hellsten U."/>
            <person name="Loque D."/>
            <person name="Otillar R."/>
            <person name="Salamov A."/>
            <person name="Schmutz J."/>
            <person name="Shapiro H."/>
            <person name="Lindquist E."/>
            <person name="Lucas S."/>
            <person name="Rokhsar D."/>
            <person name="Grigoriev I.V."/>
        </authorList>
    </citation>
    <scope>NUCLEOTIDE SEQUENCE [LARGE SCALE GENOMIC DNA]</scope>
</reference>
<dbReference type="Gramene" id="EFJ19507">
    <property type="protein sequence ID" value="EFJ19507"/>
    <property type="gene ID" value="SELMODRAFT_419266"/>
</dbReference>
<gene>
    <name evidence="1" type="ORF">SELMODRAFT_419266</name>
</gene>
<evidence type="ECO:0000313" key="2">
    <source>
        <dbReference type="Proteomes" id="UP000001514"/>
    </source>
</evidence>
<dbReference type="KEGG" id="smo:SELMODRAFT_419266"/>